<protein>
    <submittedName>
        <fullName evidence="1">Uncharacterized protein</fullName>
    </submittedName>
</protein>
<dbReference type="Proteomes" id="UP000516052">
    <property type="component" value="Chromosome"/>
</dbReference>
<proteinExistence type="predicted"/>
<dbReference type="Pfam" id="PF19751">
    <property type="entry name" value="DUF6238"/>
    <property type="match status" value="1"/>
</dbReference>
<evidence type="ECO:0000313" key="2">
    <source>
        <dbReference type="Proteomes" id="UP000516052"/>
    </source>
</evidence>
<organism evidence="1 2">
    <name type="scientific">Streptomyces roseirectus</name>
    <dbReference type="NCBI Taxonomy" id="2768066"/>
    <lineage>
        <taxon>Bacteria</taxon>
        <taxon>Bacillati</taxon>
        <taxon>Actinomycetota</taxon>
        <taxon>Actinomycetes</taxon>
        <taxon>Kitasatosporales</taxon>
        <taxon>Streptomycetaceae</taxon>
        <taxon>Streptomyces</taxon>
    </lineage>
</organism>
<evidence type="ECO:0000313" key="1">
    <source>
        <dbReference type="EMBL" id="QNP71548.1"/>
    </source>
</evidence>
<sequence>MSAVVREDIDLLHSECLALARRTARLAAELDRGIHAATAGRLYGAVREIWQASELLHAAFHHAPSDGPSIARLCGRRMRYLAARASRRRSR</sequence>
<dbReference type="EMBL" id="CP060828">
    <property type="protein sequence ID" value="QNP71548.1"/>
    <property type="molecule type" value="Genomic_DNA"/>
</dbReference>
<gene>
    <name evidence="1" type="ORF">IAG44_20365</name>
</gene>
<keyword evidence="2" id="KW-1185">Reference proteome</keyword>
<accession>A0A7H0IFI2</accession>
<dbReference type="KEGG" id="sroi:IAG44_20365"/>
<reference evidence="1 2" key="1">
    <citation type="submission" date="2020-08" db="EMBL/GenBank/DDBJ databases">
        <title>A novel species.</title>
        <authorList>
            <person name="Gao J."/>
        </authorList>
    </citation>
    <scope>NUCLEOTIDE SEQUENCE [LARGE SCALE GENOMIC DNA]</scope>
    <source>
        <strain evidence="1 2">CRXT-G-22</strain>
    </source>
</reference>
<dbReference type="AlphaFoldDB" id="A0A7H0IFI2"/>
<dbReference type="InterPro" id="IPR046205">
    <property type="entry name" value="DUF6238"/>
</dbReference>
<name>A0A7H0IFI2_9ACTN</name>
<dbReference type="RefSeq" id="WP_187748517.1">
    <property type="nucleotide sequence ID" value="NZ_CP060828.1"/>
</dbReference>